<organism evidence="2 3">
    <name type="scientific">Winogradskya humida</name>
    <dbReference type="NCBI Taxonomy" id="113566"/>
    <lineage>
        <taxon>Bacteria</taxon>
        <taxon>Bacillati</taxon>
        <taxon>Actinomycetota</taxon>
        <taxon>Actinomycetes</taxon>
        <taxon>Micromonosporales</taxon>
        <taxon>Micromonosporaceae</taxon>
        <taxon>Winogradskya</taxon>
    </lineage>
</organism>
<evidence type="ECO:0000259" key="1">
    <source>
        <dbReference type="Pfam" id="PF01370"/>
    </source>
</evidence>
<name>A0ABQ4A6G5_9ACTN</name>
<dbReference type="InterPro" id="IPR036291">
    <property type="entry name" value="NAD(P)-bd_dom_sf"/>
</dbReference>
<feature type="domain" description="NAD-dependent epimerase/dehydratase" evidence="1">
    <location>
        <begin position="6"/>
        <end position="214"/>
    </location>
</feature>
<reference evidence="2 3" key="1">
    <citation type="submission" date="2021-01" db="EMBL/GenBank/DDBJ databases">
        <title>Whole genome shotgun sequence of Actinoplanes humidus NBRC 14915.</title>
        <authorList>
            <person name="Komaki H."/>
            <person name="Tamura T."/>
        </authorList>
    </citation>
    <scope>NUCLEOTIDE SEQUENCE [LARGE SCALE GENOMIC DNA]</scope>
    <source>
        <strain evidence="2 3">NBRC 14915</strain>
    </source>
</reference>
<sequence length="312" mass="33176">MTRRQLVVGAGPIGRHVATLLAARGDQVIVASRSGHHTSIRGVEHRGLDASDADALTRAADGAATIFNTANPGAYPTWEARWPPLAAALLIAAERTGAGYAMTGNLYPYGPVDGPIHEGLPEVARDHLGRLRSRIWADARAAHEAGRVRAFEVRGSDFVGSGQGTGGGEGHVSRVLPAALRGRTVRMLGRTDQPHTFTDVLDMARTLIAAADDPGAYGRVWHAPSNPPRTQAQIMAELMDAAGRPRVTVKTLHPTVVRALGAVSPVLREVAGIDYIMTRPYVLDASAAKARFSLHPTDWDDVLRRTLKAAGA</sequence>
<dbReference type="InterPro" id="IPR001509">
    <property type="entry name" value="Epimerase_deHydtase"/>
</dbReference>
<dbReference type="EMBL" id="BOMN01000144">
    <property type="protein sequence ID" value="GIE26447.1"/>
    <property type="molecule type" value="Genomic_DNA"/>
</dbReference>
<dbReference type="Gene3D" id="3.40.50.720">
    <property type="entry name" value="NAD(P)-binding Rossmann-like Domain"/>
    <property type="match status" value="1"/>
</dbReference>
<evidence type="ECO:0000313" key="3">
    <source>
        <dbReference type="Proteomes" id="UP000603200"/>
    </source>
</evidence>
<proteinExistence type="predicted"/>
<dbReference type="Proteomes" id="UP000603200">
    <property type="component" value="Unassembled WGS sequence"/>
</dbReference>
<comment type="caution">
    <text evidence="2">The sequence shown here is derived from an EMBL/GenBank/DDBJ whole genome shotgun (WGS) entry which is preliminary data.</text>
</comment>
<keyword evidence="3" id="KW-1185">Reference proteome</keyword>
<protein>
    <submittedName>
        <fullName evidence="2">NAD-dependent epimerase</fullName>
    </submittedName>
</protein>
<dbReference type="SUPFAM" id="SSF51735">
    <property type="entry name" value="NAD(P)-binding Rossmann-fold domains"/>
    <property type="match status" value="1"/>
</dbReference>
<accession>A0ABQ4A6G5</accession>
<dbReference type="Pfam" id="PF01370">
    <property type="entry name" value="Epimerase"/>
    <property type="match status" value="1"/>
</dbReference>
<evidence type="ECO:0000313" key="2">
    <source>
        <dbReference type="EMBL" id="GIE26447.1"/>
    </source>
</evidence>
<dbReference type="RefSeq" id="WP_203843355.1">
    <property type="nucleotide sequence ID" value="NZ_BAAATV010000035.1"/>
</dbReference>
<gene>
    <name evidence="2" type="ORF">Ahu01nite_095490</name>
</gene>